<proteinExistence type="predicted"/>
<gene>
    <name evidence="3" type="ORF">Tdes44962_MAKER06244</name>
</gene>
<dbReference type="AlphaFoldDB" id="A0A9W7SHS0"/>
<dbReference type="CDD" id="cd19481">
    <property type="entry name" value="RecA-like_protease"/>
    <property type="match status" value="1"/>
</dbReference>
<dbReference type="Pfam" id="PF00004">
    <property type="entry name" value="AAA"/>
    <property type="match status" value="1"/>
</dbReference>
<organism evidence="3 4">
    <name type="scientific">Teratosphaeria destructans</name>
    <dbReference type="NCBI Taxonomy" id="418781"/>
    <lineage>
        <taxon>Eukaryota</taxon>
        <taxon>Fungi</taxon>
        <taxon>Dikarya</taxon>
        <taxon>Ascomycota</taxon>
        <taxon>Pezizomycotina</taxon>
        <taxon>Dothideomycetes</taxon>
        <taxon>Dothideomycetidae</taxon>
        <taxon>Mycosphaerellales</taxon>
        <taxon>Teratosphaeriaceae</taxon>
        <taxon>Teratosphaeria</taxon>
    </lineage>
</organism>
<dbReference type="GO" id="GO:0016887">
    <property type="term" value="F:ATP hydrolysis activity"/>
    <property type="evidence" value="ECO:0007669"/>
    <property type="project" value="InterPro"/>
</dbReference>
<reference evidence="3 4" key="1">
    <citation type="journal article" date="2018" name="IMA Fungus">
        <title>IMA Genome-F 10: Nine draft genome sequences of Claviceps purpurea s.lat., including C. arundinis, C. humidiphila, and C. cf. spartinae, pseudomolecules for the pitch canker pathogen Fusarium circinatum, draft genome of Davidsoniella eucalypti, Grosmannia galeiformis, Quambalaria eucalypti, and Teratosphaeria destructans.</title>
        <authorList>
            <person name="Wingfield B.D."/>
            <person name="Liu M."/>
            <person name="Nguyen H.D."/>
            <person name="Lane F.A."/>
            <person name="Morgan S.W."/>
            <person name="De Vos L."/>
            <person name="Wilken P.M."/>
            <person name="Duong T.A."/>
            <person name="Aylward J."/>
            <person name="Coetzee M.P."/>
            <person name="Dadej K."/>
            <person name="De Beer Z.W."/>
            <person name="Findlay W."/>
            <person name="Havenga M."/>
            <person name="Kolarik M."/>
            <person name="Menzies J.G."/>
            <person name="Naidoo K."/>
            <person name="Pochopski O."/>
            <person name="Shoukouhi P."/>
            <person name="Santana Q.C."/>
            <person name="Seifert K.A."/>
            <person name="Soal N."/>
            <person name="Steenkamp E.T."/>
            <person name="Tatham C.T."/>
            <person name="van der Nest M.A."/>
            <person name="Wingfield M.J."/>
        </authorList>
    </citation>
    <scope>NUCLEOTIDE SEQUENCE [LARGE SCALE GENOMIC DNA]</scope>
    <source>
        <strain evidence="3">CMW44962</strain>
    </source>
</reference>
<name>A0A9W7SHS0_9PEZI</name>
<feature type="domain" description="AAA+ ATPase" evidence="2">
    <location>
        <begin position="451"/>
        <end position="576"/>
    </location>
</feature>
<dbReference type="PANTHER" id="PTHR46411:SF2">
    <property type="entry name" value="AAA+ ATPASE DOMAIN-CONTAINING PROTEIN"/>
    <property type="match status" value="1"/>
</dbReference>
<evidence type="ECO:0000313" key="3">
    <source>
        <dbReference type="EMBL" id="KAH9808825.1"/>
    </source>
</evidence>
<accession>A0A9W7SHS0</accession>
<dbReference type="Pfam" id="PF22942">
    <property type="entry name" value="DUF7025"/>
    <property type="match status" value="1"/>
</dbReference>
<dbReference type="InterPro" id="IPR003593">
    <property type="entry name" value="AAA+_ATPase"/>
</dbReference>
<comment type="caution">
    <text evidence="3">The sequence shown here is derived from an EMBL/GenBank/DDBJ whole genome shotgun (WGS) entry which is preliminary data.</text>
</comment>
<feature type="compositionally biased region" description="Acidic residues" evidence="1">
    <location>
        <begin position="349"/>
        <end position="361"/>
    </location>
</feature>
<dbReference type="Gene3D" id="3.40.50.300">
    <property type="entry name" value="P-loop containing nucleotide triphosphate hydrolases"/>
    <property type="match status" value="1"/>
</dbReference>
<evidence type="ECO:0000256" key="1">
    <source>
        <dbReference type="SAM" id="MobiDB-lite"/>
    </source>
</evidence>
<dbReference type="PANTHER" id="PTHR46411">
    <property type="entry name" value="FAMILY ATPASE, PUTATIVE-RELATED"/>
    <property type="match status" value="1"/>
</dbReference>
<dbReference type="InterPro" id="IPR027417">
    <property type="entry name" value="P-loop_NTPase"/>
</dbReference>
<sequence>MASRSRKCTRTEDVVSNPDIDAETEATLREIEEGGMQAQIKYIDKRYTDKGQVYYAETVEEDIPEQVNWWNKFAICLVRHLDSSGKYVKRICLQINSQHLKDLLKTTIDQYPGVSFQTKDITIQKPYHVLFHYRHELEAAGKDFEGEAAEHLKLLIDFINEEFAETMEESNNLVEQGLINYSHLWTIFRPGVMVYAPAFGQPRAFKLQSYVYQSGELPGLALMLEYTDFDGEDFGTRTTSRLLPSFGGAKKINDLTAYPISWHQDPHGTKKQLLERGRRWEAFAGMHFNIYNGVALEHTPRGISRYSVEGRVAVDTKTYHRLNADFAFIVTAFESNESKANKRRRILNDDSDDEGDGNEETLDLVPQTQLKFDPLDDNACILANATVRGFSFAEKKWCDFFVDKLSSPDWNAKCFEQLVLPSAQKDLVRALVATHTKQRDGFDDIVKGKGKGLIMVLHGPPGVGKTSTAETVAEYCQRPLYMVSSGDLGTDTSTLDARLSRILDMASTWKAVLLIDEADVFLERRSLHDMERNSLVSIFLRVLEYYEGILFLTSNRVSTFDDAFKSRIHVPLKYDDLTVESRKQIWKNFLVRQEGVFVDEAGLAALAQANINGRQIKNVIRTAKSLAQFHGEQLDQKKLQQIITIQEEFEAELDLRKDLSNGVNGYQEVNGH</sequence>
<keyword evidence="3" id="KW-0378">Hydrolase</keyword>
<reference evidence="3 4" key="2">
    <citation type="journal article" date="2021" name="Curr. Genet.">
        <title>Genetic response to nitrogen starvation in the aggressive Eucalyptus foliar pathogen Teratosphaeria destructans.</title>
        <authorList>
            <person name="Havenga M."/>
            <person name="Wingfield B.D."/>
            <person name="Wingfield M.J."/>
            <person name="Dreyer L.L."/>
            <person name="Roets F."/>
            <person name="Aylward J."/>
        </authorList>
    </citation>
    <scope>NUCLEOTIDE SEQUENCE [LARGE SCALE GENOMIC DNA]</scope>
    <source>
        <strain evidence="3">CMW44962</strain>
    </source>
</reference>
<protein>
    <submittedName>
        <fullName evidence="3">P-loop containing nucleoside triphosphate hydrolase protein</fullName>
    </submittedName>
</protein>
<feature type="region of interest" description="Disordered" evidence="1">
    <location>
        <begin position="341"/>
        <end position="361"/>
    </location>
</feature>
<dbReference type="EMBL" id="RIBY02002589">
    <property type="protein sequence ID" value="KAH9808825.1"/>
    <property type="molecule type" value="Genomic_DNA"/>
</dbReference>
<dbReference type="InterPro" id="IPR003959">
    <property type="entry name" value="ATPase_AAA_core"/>
</dbReference>
<dbReference type="SMART" id="SM00382">
    <property type="entry name" value="AAA"/>
    <property type="match status" value="1"/>
</dbReference>
<evidence type="ECO:0000259" key="2">
    <source>
        <dbReference type="SMART" id="SM00382"/>
    </source>
</evidence>
<dbReference type="OrthoDB" id="10042665at2759"/>
<dbReference type="InterPro" id="IPR054289">
    <property type="entry name" value="DUF7025"/>
</dbReference>
<dbReference type="SUPFAM" id="SSF52540">
    <property type="entry name" value="P-loop containing nucleoside triphosphate hydrolases"/>
    <property type="match status" value="1"/>
</dbReference>
<keyword evidence="4" id="KW-1185">Reference proteome</keyword>
<dbReference type="Proteomes" id="UP001138500">
    <property type="component" value="Unassembled WGS sequence"/>
</dbReference>
<dbReference type="GO" id="GO:0005524">
    <property type="term" value="F:ATP binding"/>
    <property type="evidence" value="ECO:0007669"/>
    <property type="project" value="InterPro"/>
</dbReference>
<evidence type="ECO:0000313" key="4">
    <source>
        <dbReference type="Proteomes" id="UP001138500"/>
    </source>
</evidence>